<dbReference type="PANTHER" id="PTHR15233">
    <property type="entry name" value="MITOCHONDRIAL PROTEOLIPID"/>
    <property type="match status" value="1"/>
</dbReference>
<dbReference type="GeneID" id="101723331"/>
<protein>
    <submittedName>
        <fullName evidence="2">6.8 kDa mitochondrial proteolipid-like</fullName>
    </submittedName>
</protein>
<dbReference type="RefSeq" id="XP_012927701.1">
    <property type="nucleotide sequence ID" value="XM_013072247.2"/>
</dbReference>
<dbReference type="Pfam" id="PF08039">
    <property type="entry name" value="Mit_proteolip"/>
    <property type="match status" value="1"/>
</dbReference>
<organism evidence="1 2">
    <name type="scientific">Heterocephalus glaber</name>
    <name type="common">Naked mole rat</name>
    <dbReference type="NCBI Taxonomy" id="10181"/>
    <lineage>
        <taxon>Eukaryota</taxon>
        <taxon>Metazoa</taxon>
        <taxon>Chordata</taxon>
        <taxon>Craniata</taxon>
        <taxon>Vertebrata</taxon>
        <taxon>Euteleostomi</taxon>
        <taxon>Mammalia</taxon>
        <taxon>Eutheria</taxon>
        <taxon>Euarchontoglires</taxon>
        <taxon>Glires</taxon>
        <taxon>Rodentia</taxon>
        <taxon>Hystricomorpha</taxon>
        <taxon>Bathyergidae</taxon>
        <taxon>Heterocephalus</taxon>
    </lineage>
</organism>
<dbReference type="KEGG" id="hgl:101723331"/>
<dbReference type="PANTHER" id="PTHR15233:SF1">
    <property type="entry name" value="ATP SYNTHASE SUBUNIT ATP5MJ, MITOCHONDRIAL"/>
    <property type="match status" value="1"/>
</dbReference>
<name>A0AAX6QWC0_HETGA</name>
<reference evidence="2" key="1">
    <citation type="submission" date="2025-08" db="UniProtKB">
        <authorList>
            <consortium name="RefSeq"/>
        </authorList>
    </citation>
    <scope>IDENTIFICATION</scope>
</reference>
<proteinExistence type="predicted"/>
<dbReference type="GO" id="GO:0005739">
    <property type="term" value="C:mitochondrion"/>
    <property type="evidence" value="ECO:0007669"/>
    <property type="project" value="InterPro"/>
</dbReference>
<gene>
    <name evidence="2" type="primary">LOC101723331</name>
</gene>
<keyword evidence="1" id="KW-1185">Reference proteome</keyword>
<dbReference type="AlphaFoldDB" id="A0AAX6QWC0"/>
<dbReference type="Proteomes" id="UP000694906">
    <property type="component" value="Unplaced"/>
</dbReference>
<evidence type="ECO:0000313" key="2">
    <source>
        <dbReference type="RefSeq" id="XP_012927701.1"/>
    </source>
</evidence>
<accession>A0AAX6QWC0</accession>
<evidence type="ECO:0000313" key="1">
    <source>
        <dbReference type="Proteomes" id="UP000694906"/>
    </source>
</evidence>
<sequence length="60" mass="7037">MRQSFIKNVWVPLKPYYTQVYQEIWVGMGLMSFIVYKIRSADKRSKALKVSSPVLSHGHH</sequence>
<dbReference type="InterPro" id="IPR012574">
    <property type="entry name" value="ATP5MJ"/>
</dbReference>